<keyword evidence="12" id="KW-0520">NAD</keyword>
<proteinExistence type="inferred from homology"/>
<dbReference type="NCBIfam" id="TIGR01772">
    <property type="entry name" value="MDH_euk_gproteo"/>
    <property type="match status" value="1"/>
</dbReference>
<keyword evidence="7" id="KW-0816">Tricarboxylic acid cycle</keyword>
<comment type="catalytic activity">
    <reaction evidence="14">
        <text>(S)-malate + NAD(+) = oxaloacetate + NADH + H(+)</text>
        <dbReference type="Rhea" id="RHEA:21432"/>
        <dbReference type="ChEBI" id="CHEBI:15378"/>
        <dbReference type="ChEBI" id="CHEBI:15589"/>
        <dbReference type="ChEBI" id="CHEBI:16452"/>
        <dbReference type="ChEBI" id="CHEBI:57540"/>
        <dbReference type="ChEBI" id="CHEBI:57945"/>
        <dbReference type="EC" id="1.1.1.37"/>
    </reaction>
</comment>
<dbReference type="InterPro" id="IPR000811">
    <property type="entry name" value="Glyco_trans_35"/>
</dbReference>
<keyword evidence="20" id="KW-1185">Reference proteome</keyword>
<evidence type="ECO:0000256" key="15">
    <source>
        <dbReference type="RuleBase" id="RU000587"/>
    </source>
</evidence>
<dbReference type="InterPro" id="IPR001236">
    <property type="entry name" value="Lactate/malate_DH_N"/>
</dbReference>
<gene>
    <name evidence="19" type="ORF">MERGE_002849</name>
</gene>
<dbReference type="OrthoDB" id="9215500at2759"/>
<dbReference type="Pfam" id="PF03081">
    <property type="entry name" value="Exo70_C"/>
    <property type="match status" value="1"/>
</dbReference>
<dbReference type="SUPFAM" id="SSF74788">
    <property type="entry name" value="Cullin repeat-like"/>
    <property type="match status" value="1"/>
</dbReference>
<dbReference type="InterPro" id="IPR036291">
    <property type="entry name" value="NAD(P)-bd_dom_sf"/>
</dbReference>
<evidence type="ECO:0000256" key="8">
    <source>
        <dbReference type="ARBA" id="ARBA00022676"/>
    </source>
</evidence>
<dbReference type="GO" id="GO:0006099">
    <property type="term" value="P:tricarboxylic acid cycle"/>
    <property type="evidence" value="ECO:0007669"/>
    <property type="project" value="UniProtKB-KW"/>
</dbReference>
<dbReference type="GO" id="GO:0006887">
    <property type="term" value="P:exocytosis"/>
    <property type="evidence" value="ECO:0007669"/>
    <property type="project" value="InterPro"/>
</dbReference>
<dbReference type="GO" id="GO:0008184">
    <property type="term" value="F:glycogen phosphorylase activity"/>
    <property type="evidence" value="ECO:0007669"/>
    <property type="project" value="InterPro"/>
</dbReference>
<dbReference type="InterPro" id="IPR046364">
    <property type="entry name" value="Exo70_C"/>
</dbReference>
<dbReference type="Proteomes" id="UP000663699">
    <property type="component" value="Chromosome 7"/>
</dbReference>
<dbReference type="InterPro" id="IPR010097">
    <property type="entry name" value="Malate_DH_type1"/>
</dbReference>
<comment type="similarity">
    <text evidence="2 15">Belongs to the glycogen phosphorylase family.</text>
</comment>
<dbReference type="PROSITE" id="PS00102">
    <property type="entry name" value="PHOSPHORYLASE"/>
    <property type="match status" value="1"/>
</dbReference>
<protein>
    <recommendedName>
        <fullName evidence="15">Alpha-1,4 glucan phosphorylase</fullName>
        <ecNumber evidence="15">2.4.1.1</ecNumber>
    </recommendedName>
</protein>
<dbReference type="Pfam" id="PF00056">
    <property type="entry name" value="Ldh_1_N"/>
    <property type="match status" value="1"/>
</dbReference>
<dbReference type="FunFam" id="3.40.50.720:FF:000013">
    <property type="entry name" value="Malate dehydrogenase"/>
    <property type="match status" value="1"/>
</dbReference>
<evidence type="ECO:0000259" key="16">
    <source>
        <dbReference type="Pfam" id="PF00056"/>
    </source>
</evidence>
<keyword evidence="6" id="KW-0813">Transport</keyword>
<evidence type="ECO:0000256" key="2">
    <source>
        <dbReference type="ARBA" id="ARBA00006047"/>
    </source>
</evidence>
<dbReference type="Gene3D" id="1.20.1280.170">
    <property type="entry name" value="Exocyst complex component Exo70"/>
    <property type="match status" value="1"/>
</dbReference>
<dbReference type="Pfam" id="PF02866">
    <property type="entry name" value="Ldh_1_C"/>
    <property type="match status" value="1"/>
</dbReference>
<evidence type="ECO:0000256" key="1">
    <source>
        <dbReference type="ARBA" id="ARBA00001933"/>
    </source>
</evidence>
<dbReference type="Pfam" id="PF20669">
    <property type="entry name" value="Exo70_N"/>
    <property type="match status" value="1"/>
</dbReference>
<dbReference type="Gene3D" id="3.40.50.720">
    <property type="entry name" value="NAD(P)-binding Rossmann-like Domain"/>
    <property type="match status" value="1"/>
</dbReference>
<keyword evidence="9 15" id="KW-0808">Transferase</keyword>
<evidence type="ECO:0000256" key="11">
    <source>
        <dbReference type="ARBA" id="ARBA00023002"/>
    </source>
</evidence>
<dbReference type="InterPro" id="IPR015955">
    <property type="entry name" value="Lactate_DH/Glyco_Ohase_4_C"/>
</dbReference>
<dbReference type="PROSITE" id="PS00068">
    <property type="entry name" value="MDH"/>
    <property type="match status" value="1"/>
</dbReference>
<dbReference type="Pfam" id="PF00343">
    <property type="entry name" value="Phosphorylase"/>
    <property type="match status" value="2"/>
</dbReference>
<dbReference type="Gene3D" id="3.90.110.10">
    <property type="entry name" value="Lactate dehydrogenase/glycoside hydrolase, family 4, C-terminal"/>
    <property type="match status" value="1"/>
</dbReference>
<dbReference type="GO" id="GO:0005546">
    <property type="term" value="F:phosphatidylinositol-4,5-bisphosphate binding"/>
    <property type="evidence" value="ECO:0007669"/>
    <property type="project" value="InterPro"/>
</dbReference>
<keyword evidence="10 15" id="KW-0663">Pyridoxal phosphate</keyword>
<dbReference type="CDD" id="cd01337">
    <property type="entry name" value="MDH_glyoxysomal_mitochondrial"/>
    <property type="match status" value="1"/>
</dbReference>
<dbReference type="GO" id="GO:0030060">
    <property type="term" value="F:L-malate dehydrogenase (NAD+) activity"/>
    <property type="evidence" value="ECO:0007669"/>
    <property type="project" value="UniProtKB-EC"/>
</dbReference>
<dbReference type="GO" id="GO:0030170">
    <property type="term" value="F:pyridoxal phosphate binding"/>
    <property type="evidence" value="ECO:0007669"/>
    <property type="project" value="TreeGrafter"/>
</dbReference>
<dbReference type="InterPro" id="IPR022383">
    <property type="entry name" value="Lactate/malate_DH_C"/>
</dbReference>
<dbReference type="SUPFAM" id="SSF56327">
    <property type="entry name" value="LDH C-terminal domain-like"/>
    <property type="match status" value="1"/>
</dbReference>
<keyword evidence="13 15" id="KW-0119">Carbohydrate metabolism</keyword>
<evidence type="ECO:0000256" key="3">
    <source>
        <dbReference type="ARBA" id="ARBA00006756"/>
    </source>
</evidence>
<dbReference type="PANTHER" id="PTHR11468:SF3">
    <property type="entry name" value="GLYCOGEN PHOSPHORYLASE, LIVER FORM"/>
    <property type="match status" value="1"/>
</dbReference>
<evidence type="ECO:0000256" key="5">
    <source>
        <dbReference type="ARBA" id="ARBA00011738"/>
    </source>
</evidence>
<keyword evidence="11" id="KW-0560">Oxidoreductase</keyword>
<evidence type="ECO:0000259" key="18">
    <source>
        <dbReference type="Pfam" id="PF03081"/>
    </source>
</evidence>
<evidence type="ECO:0000313" key="20">
    <source>
        <dbReference type="Proteomes" id="UP000663699"/>
    </source>
</evidence>
<evidence type="ECO:0000256" key="13">
    <source>
        <dbReference type="ARBA" id="ARBA00023277"/>
    </source>
</evidence>
<dbReference type="EC" id="2.4.1.1" evidence="15"/>
<dbReference type="GO" id="GO:0005980">
    <property type="term" value="P:glycogen catabolic process"/>
    <property type="evidence" value="ECO:0007669"/>
    <property type="project" value="TreeGrafter"/>
</dbReference>
<evidence type="ECO:0000256" key="12">
    <source>
        <dbReference type="ARBA" id="ARBA00023027"/>
    </source>
</evidence>
<evidence type="ECO:0000313" key="19">
    <source>
        <dbReference type="EMBL" id="QSL65536.1"/>
    </source>
</evidence>
<comment type="similarity">
    <text evidence="4">Belongs to the LDH/MDH superfamily. MDH type 1 family.</text>
</comment>
<accession>A0A899FYG3</accession>
<dbReference type="InterPro" id="IPR035090">
    <property type="entry name" value="Pyridoxal_P_attach_site"/>
</dbReference>
<organism evidence="19 20">
    <name type="scientific">Pneumocystis wakefieldiae</name>
    <dbReference type="NCBI Taxonomy" id="38082"/>
    <lineage>
        <taxon>Eukaryota</taxon>
        <taxon>Fungi</taxon>
        <taxon>Dikarya</taxon>
        <taxon>Ascomycota</taxon>
        <taxon>Taphrinomycotina</taxon>
        <taxon>Pneumocystomycetes</taxon>
        <taxon>Pneumocystaceae</taxon>
        <taxon>Pneumocystis</taxon>
    </lineage>
</organism>
<dbReference type="SUPFAM" id="SSF51735">
    <property type="entry name" value="NAD(P)-binding Rossmann-fold domains"/>
    <property type="match status" value="1"/>
</dbReference>
<comment type="function">
    <text evidence="15">Allosteric enzyme that catalyzes the rate-limiting step in glycogen catabolism, the phosphorolytic cleavage of glycogen to produce glucose-1-phosphate, and plays a central role in maintaining cellular and organismal glucose homeostasis.</text>
</comment>
<evidence type="ECO:0000256" key="6">
    <source>
        <dbReference type="ARBA" id="ARBA00022448"/>
    </source>
</evidence>
<reference evidence="19" key="1">
    <citation type="submission" date="2020-06" db="EMBL/GenBank/DDBJ databases">
        <title>Genomes of multiple members of Pneumocystis genus reveal paths to human pathogen Pneumocystis jirovecii.</title>
        <authorList>
            <person name="Cisse O.H."/>
            <person name="Ma L."/>
            <person name="Dekker J."/>
            <person name="Khil P."/>
            <person name="Jo J."/>
            <person name="Brenchley J."/>
            <person name="Blair R."/>
            <person name="Pahar B."/>
            <person name="Chabe M."/>
            <person name="Van Rompay K.A."/>
            <person name="Keesler R."/>
            <person name="Sukura A."/>
            <person name="Hirsch V."/>
            <person name="Kutty G."/>
            <person name="Liu Y."/>
            <person name="Peng L."/>
            <person name="Chen J."/>
            <person name="Song J."/>
            <person name="Weissenbacher-Lang C."/>
            <person name="Xu J."/>
            <person name="Upham N.S."/>
            <person name="Stajich J.E."/>
            <person name="Cuomo C.A."/>
            <person name="Cushion M.T."/>
            <person name="Kovacs J.A."/>
        </authorList>
    </citation>
    <scope>NUCLEOTIDE SEQUENCE</scope>
    <source>
        <strain evidence="19">2A</strain>
    </source>
</reference>
<evidence type="ECO:0000256" key="4">
    <source>
        <dbReference type="ARBA" id="ARBA00008824"/>
    </source>
</evidence>
<comment type="similarity">
    <text evidence="3">Belongs to the EXO70 family.</text>
</comment>
<keyword evidence="8 15" id="KW-0328">Glycosyltransferase</keyword>
<comment type="cofactor">
    <cofactor evidence="1 15">
        <name>pyridoxal 5'-phosphate</name>
        <dbReference type="ChEBI" id="CHEBI:597326"/>
    </cofactor>
</comment>
<dbReference type="InterPro" id="IPR001252">
    <property type="entry name" value="Malate_DH_AS"/>
</dbReference>
<feature type="domain" description="Exocyst complex subunit Exo70 C-terminal" evidence="18">
    <location>
        <begin position="814"/>
        <end position="1161"/>
    </location>
</feature>
<evidence type="ECO:0000256" key="14">
    <source>
        <dbReference type="ARBA" id="ARBA00048313"/>
    </source>
</evidence>
<dbReference type="FunFam" id="3.90.110.10:FF:000001">
    <property type="entry name" value="Malate dehydrogenase"/>
    <property type="match status" value="1"/>
</dbReference>
<dbReference type="InterPro" id="IPR016159">
    <property type="entry name" value="Cullin_repeat-like_dom_sf"/>
</dbReference>
<name>A0A899FYG3_9ASCO</name>
<evidence type="ECO:0000256" key="7">
    <source>
        <dbReference type="ARBA" id="ARBA00022532"/>
    </source>
</evidence>
<dbReference type="Gene3D" id="3.40.50.2000">
    <property type="entry name" value="Glycogen Phosphorylase B"/>
    <property type="match status" value="4"/>
</dbReference>
<feature type="domain" description="Lactate/malate dehydrogenase C-terminal" evidence="17">
    <location>
        <begin position="1338"/>
        <end position="1502"/>
    </location>
</feature>
<dbReference type="SUPFAM" id="SSF53756">
    <property type="entry name" value="UDP-Glycosyltransferase/glycogen phosphorylase"/>
    <property type="match status" value="1"/>
</dbReference>
<dbReference type="GO" id="GO:0000145">
    <property type="term" value="C:exocyst"/>
    <property type="evidence" value="ECO:0007669"/>
    <property type="project" value="InterPro"/>
</dbReference>
<evidence type="ECO:0000259" key="17">
    <source>
        <dbReference type="Pfam" id="PF02866"/>
    </source>
</evidence>
<feature type="domain" description="Lactate/malate dehydrogenase N-terminal" evidence="16">
    <location>
        <begin position="1193"/>
        <end position="1336"/>
    </location>
</feature>
<comment type="catalytic activity">
    <reaction evidence="15">
        <text>[(1-&gt;4)-alpha-D-glucosyl](n) + phosphate = [(1-&gt;4)-alpha-D-glucosyl](n-1) + alpha-D-glucose 1-phosphate</text>
        <dbReference type="Rhea" id="RHEA:41732"/>
        <dbReference type="Rhea" id="RHEA-COMP:9584"/>
        <dbReference type="Rhea" id="RHEA-COMP:9586"/>
        <dbReference type="ChEBI" id="CHEBI:15444"/>
        <dbReference type="ChEBI" id="CHEBI:43474"/>
        <dbReference type="ChEBI" id="CHEBI:58601"/>
        <dbReference type="EC" id="2.4.1.1"/>
    </reaction>
</comment>
<comment type="subunit">
    <text evidence="5">Homodimer.</text>
</comment>
<dbReference type="PANTHER" id="PTHR11468">
    <property type="entry name" value="GLYCOGEN PHOSPHORYLASE"/>
    <property type="match status" value="1"/>
</dbReference>
<evidence type="ECO:0000256" key="9">
    <source>
        <dbReference type="ARBA" id="ARBA00022679"/>
    </source>
</evidence>
<dbReference type="FunFam" id="3.40.50.2000:FF:000807">
    <property type="entry name" value="Alpha-glucan phosphorylase 2, cytosolic"/>
    <property type="match status" value="1"/>
</dbReference>
<sequence>MLRHDVRIPVRFYGYVRKYIDEEGRTRYSWQDGEQVLAVASDVPIPGYGTNNTNNLRLWSSRPMSEFDFSKFNAGDYESSVREQQRAETLSAVLYPNENVYQGKELRLKQQYFWVSASLHDIIRRFKKSGKPWCKFPEQVFIQLNDTHPALAIVELQRILVDLELLEWDQAWSILYKPHRSSTSEKWPIPMFQALLPRHMQIIYDINFFFLQSVEKKFPKDRDLLSRVSIVEESCPKYIRMAFLAVIGSSKVNGVAKLHSSLIKTTIFKDFVKIFGPDKFVNITNGVTPRRWLHQANPSLSNLISKKLGGYDFLTNLSKLKELEKYACDKEFQKEWRENHYLIFKRIHEYKRQTLNIFGVIHRYLKLKAMSKEEILKQVPRVSIFGGQGFYVVNNDEDIGDIFKVHFIEDYNVSKAEIIIPASDISEHISTAGTEASGTSNMKFALNGGLIIGTVDGSNIEITREIGEENIFLFGNLTENVNNLRHKHVHENVPMDPELRKVCDAIESGTFGEPSLFAPLINALTYGHDYYLISDDFQSYLNAHDLIDETYKNKDLWVYKTIVSVANMGFFSSDRTIQEYAEGIWNIEAYLGVLDETLKKTNEITDKISTIFSTLNYRLEKVENTLKPIYKTTKSLIKTSENIQGTIVAIDRTRKYFNIIPEAEEIIKKGPNEDLTFFLNTLKKVKNSLVILRVSNFRSSEKSIVKLTQIWKGGCLQLYEIFQKILLDHSVPIEPLYYTTKNLEFPVIPKDPLLNILLLSSFFYSTGFPESIKEIEKIYHEIRAEYLSESLKLLSKGSLSTALKRGNNMYERNSNGIIIYTQALLGMFKSESLIIRDVFPKNYQNVLLKSIHLAIVTYCDTVQRLNQHIHQNMSTDFALCYEIIEEISKIMEFINSYSNEGPVIDELNKIMKIMENTGIYSLSDIIERIRKRVSSITSMPTDGDVSEITIESISRLLYINDYEETVIYLIMSMKNEEWNSFLFTDNKKAFDSNTDKKNVYRNFFSEVVDILYSQIDQKARILLKKNSYLSLFLLNNLSYIEKNIKNTNLSNAISLNIFEKIAKTKNKYIDEYLETWKGCAENLLDVTYVRGGITNPVKLTLGSKERDAIKEKFKNFNNEFDELLKLNKMAVIHDTELKSTLVGEVKRIVVPLYTRFYDKLSLILRRQMFKTRSFLISALCSRRFSSITYNTSKVSILGAAGGIGQPLSLLLKTNPLIGHLALYDIRGAPGVAADCNHINTPCKVVGYGEEDDGLIKALKDTDVILIPAGVPRKPGMTRDDLFVTNASIVRNLAKVTADVAPDAHLLIISNPVNSTVPICAEVYKKKGVYDPKRIFGVTTLDAVRASQFISDLKDIEPKDEQVHIVGGHSGVTIVPLLSQTSHNFTDEEIKFLTNRIQYAGDEVVKAKNGSGSATLSMAFAASRFTNSLLRAMSGERNIIEPTYVESPLFQDKGCHFFSTNVELGPEGVHKIHPLGNISLYERELLDLCFTELQKNIEKGIKFVEETY</sequence>
<evidence type="ECO:0000256" key="10">
    <source>
        <dbReference type="ARBA" id="ARBA00022898"/>
    </source>
</evidence>
<dbReference type="EMBL" id="CP054538">
    <property type="protein sequence ID" value="QSL65536.1"/>
    <property type="molecule type" value="Genomic_DNA"/>
</dbReference>
<dbReference type="GO" id="GO:0006108">
    <property type="term" value="P:malate metabolic process"/>
    <property type="evidence" value="ECO:0007669"/>
    <property type="project" value="InterPro"/>
</dbReference>